<keyword evidence="19" id="KW-1185">Reference proteome</keyword>
<keyword evidence="7 17" id="KW-0032">Aminotransferase</keyword>
<dbReference type="InterPro" id="IPR005785">
    <property type="entry name" value="B_amino_transI"/>
</dbReference>
<evidence type="ECO:0000256" key="2">
    <source>
        <dbReference type="ARBA" id="ARBA00003109"/>
    </source>
</evidence>
<comment type="pathway">
    <text evidence="5 17">Amino-acid biosynthesis; L-leucine biosynthesis; L-leucine from 3-methyl-2-oxobutanoate: step 4/4.</text>
</comment>
<dbReference type="InterPro" id="IPR036038">
    <property type="entry name" value="Aminotransferase-like"/>
</dbReference>
<keyword evidence="8 17" id="KW-0028">Amino-acid biosynthesis</keyword>
<dbReference type="GO" id="GO:0004084">
    <property type="term" value="F:branched-chain-amino-acid transaminase activity"/>
    <property type="evidence" value="ECO:0007669"/>
    <property type="project" value="UniProtKB-EC"/>
</dbReference>
<comment type="pathway">
    <text evidence="3 17">Amino-acid biosynthesis; L-isoleucine biosynthesis; L-isoleucine from 2-oxobutanoate: step 4/4.</text>
</comment>
<evidence type="ECO:0000256" key="7">
    <source>
        <dbReference type="ARBA" id="ARBA00022576"/>
    </source>
</evidence>
<evidence type="ECO:0000256" key="13">
    <source>
        <dbReference type="ARBA" id="ARBA00048798"/>
    </source>
</evidence>
<dbReference type="NCBIfam" id="NF005146">
    <property type="entry name" value="PRK06606.1"/>
    <property type="match status" value="1"/>
</dbReference>
<dbReference type="PROSITE" id="PS00770">
    <property type="entry name" value="AA_TRANSFER_CLASS_4"/>
    <property type="match status" value="1"/>
</dbReference>
<evidence type="ECO:0000256" key="6">
    <source>
        <dbReference type="ARBA" id="ARBA00009320"/>
    </source>
</evidence>
<dbReference type="Gene3D" id="3.30.470.10">
    <property type="match status" value="1"/>
</dbReference>
<evidence type="ECO:0000313" key="18">
    <source>
        <dbReference type="EMBL" id="MFC4353845.1"/>
    </source>
</evidence>
<dbReference type="Proteomes" id="UP001595733">
    <property type="component" value="Unassembled WGS sequence"/>
</dbReference>
<protein>
    <recommendedName>
        <fullName evidence="17">Branched-chain-amino-acid aminotransferase</fullName>
        <shortName evidence="17">BCAT</shortName>
        <ecNumber evidence="17">2.6.1.42</ecNumber>
    </recommendedName>
</protein>
<organism evidence="18 19">
    <name type="scientific">Chryseomicrobium palamuruense</name>
    <dbReference type="NCBI Taxonomy" id="682973"/>
    <lineage>
        <taxon>Bacteria</taxon>
        <taxon>Bacillati</taxon>
        <taxon>Bacillota</taxon>
        <taxon>Bacilli</taxon>
        <taxon>Bacillales</taxon>
        <taxon>Caryophanaceae</taxon>
        <taxon>Chryseomicrobium</taxon>
    </lineage>
</organism>
<evidence type="ECO:0000256" key="14">
    <source>
        <dbReference type="ARBA" id="ARBA00049229"/>
    </source>
</evidence>
<evidence type="ECO:0000256" key="5">
    <source>
        <dbReference type="ARBA" id="ARBA00005072"/>
    </source>
</evidence>
<comment type="similarity">
    <text evidence="6 15">Belongs to the class-IV pyridoxal-phosphate-dependent aminotransferase family.</text>
</comment>
<evidence type="ECO:0000256" key="3">
    <source>
        <dbReference type="ARBA" id="ARBA00004824"/>
    </source>
</evidence>
<dbReference type="PANTHER" id="PTHR42743:SF11">
    <property type="entry name" value="AMINODEOXYCHORISMATE LYASE"/>
    <property type="match status" value="1"/>
</dbReference>
<dbReference type="EC" id="2.6.1.42" evidence="17"/>
<proteinExistence type="inferred from homology"/>
<dbReference type="NCBIfam" id="TIGR01122">
    <property type="entry name" value="ilvE_I"/>
    <property type="match status" value="1"/>
</dbReference>
<name>A0ABV8UTQ4_9BACL</name>
<keyword evidence="10 16" id="KW-0663">Pyridoxal phosphate</keyword>
<dbReference type="CDD" id="cd01558">
    <property type="entry name" value="D-AAT_like"/>
    <property type="match status" value="1"/>
</dbReference>
<accession>A0ABV8UTQ4</accession>
<evidence type="ECO:0000256" key="15">
    <source>
        <dbReference type="RuleBase" id="RU004106"/>
    </source>
</evidence>
<evidence type="ECO:0000256" key="17">
    <source>
        <dbReference type="RuleBase" id="RU364094"/>
    </source>
</evidence>
<evidence type="ECO:0000256" key="16">
    <source>
        <dbReference type="RuleBase" id="RU004516"/>
    </source>
</evidence>
<evidence type="ECO:0000256" key="10">
    <source>
        <dbReference type="ARBA" id="ARBA00022898"/>
    </source>
</evidence>
<dbReference type="InterPro" id="IPR043131">
    <property type="entry name" value="BCAT-like_N"/>
</dbReference>
<keyword evidence="9 17" id="KW-0808">Transferase</keyword>
<evidence type="ECO:0000256" key="12">
    <source>
        <dbReference type="ARBA" id="ARBA00048212"/>
    </source>
</evidence>
<comment type="pathway">
    <text evidence="4 17">Amino-acid biosynthesis; L-valine biosynthesis; L-valine from pyruvate: step 4/4.</text>
</comment>
<dbReference type="EMBL" id="JBHSEF010000009">
    <property type="protein sequence ID" value="MFC4353845.1"/>
    <property type="molecule type" value="Genomic_DNA"/>
</dbReference>
<dbReference type="InterPro" id="IPR050571">
    <property type="entry name" value="Class-IV_PLP-Dep_Aminotrnsfr"/>
</dbReference>
<reference evidence="19" key="1">
    <citation type="journal article" date="2019" name="Int. J. Syst. Evol. Microbiol.">
        <title>The Global Catalogue of Microorganisms (GCM) 10K type strain sequencing project: providing services to taxonomists for standard genome sequencing and annotation.</title>
        <authorList>
            <consortium name="The Broad Institute Genomics Platform"/>
            <consortium name="The Broad Institute Genome Sequencing Center for Infectious Disease"/>
            <person name="Wu L."/>
            <person name="Ma J."/>
        </authorList>
    </citation>
    <scope>NUCLEOTIDE SEQUENCE [LARGE SCALE GENOMIC DNA]</scope>
    <source>
        <strain evidence="19">CCUG 50353</strain>
    </source>
</reference>
<evidence type="ECO:0000256" key="9">
    <source>
        <dbReference type="ARBA" id="ARBA00022679"/>
    </source>
</evidence>
<dbReference type="Gene3D" id="3.20.10.10">
    <property type="entry name" value="D-amino Acid Aminotransferase, subunit A, domain 2"/>
    <property type="match status" value="1"/>
</dbReference>
<dbReference type="InterPro" id="IPR018300">
    <property type="entry name" value="Aminotrans_IV_CS"/>
</dbReference>
<dbReference type="PANTHER" id="PTHR42743">
    <property type="entry name" value="AMINO-ACID AMINOTRANSFERASE"/>
    <property type="match status" value="1"/>
</dbReference>
<comment type="catalytic activity">
    <reaction evidence="14 17">
        <text>L-leucine + 2-oxoglutarate = 4-methyl-2-oxopentanoate + L-glutamate</text>
        <dbReference type="Rhea" id="RHEA:18321"/>
        <dbReference type="ChEBI" id="CHEBI:16810"/>
        <dbReference type="ChEBI" id="CHEBI:17865"/>
        <dbReference type="ChEBI" id="CHEBI:29985"/>
        <dbReference type="ChEBI" id="CHEBI:57427"/>
        <dbReference type="EC" id="2.6.1.42"/>
    </reaction>
</comment>
<dbReference type="Pfam" id="PF01063">
    <property type="entry name" value="Aminotran_4"/>
    <property type="match status" value="1"/>
</dbReference>
<evidence type="ECO:0000256" key="1">
    <source>
        <dbReference type="ARBA" id="ARBA00001933"/>
    </source>
</evidence>
<comment type="catalytic activity">
    <reaction evidence="12 17">
        <text>L-valine + 2-oxoglutarate = 3-methyl-2-oxobutanoate + L-glutamate</text>
        <dbReference type="Rhea" id="RHEA:24813"/>
        <dbReference type="ChEBI" id="CHEBI:11851"/>
        <dbReference type="ChEBI" id="CHEBI:16810"/>
        <dbReference type="ChEBI" id="CHEBI:29985"/>
        <dbReference type="ChEBI" id="CHEBI:57762"/>
        <dbReference type="EC" id="2.6.1.42"/>
    </reaction>
</comment>
<evidence type="ECO:0000313" key="19">
    <source>
        <dbReference type="Proteomes" id="UP001595733"/>
    </source>
</evidence>
<dbReference type="NCBIfam" id="NF006185">
    <property type="entry name" value="PRK08320.1"/>
    <property type="match status" value="1"/>
</dbReference>
<comment type="cofactor">
    <cofactor evidence="1 16">
        <name>pyridoxal 5'-phosphate</name>
        <dbReference type="ChEBI" id="CHEBI:597326"/>
    </cofactor>
</comment>
<dbReference type="InterPro" id="IPR043132">
    <property type="entry name" value="BCAT-like_C"/>
</dbReference>
<sequence length="309" mass="34151">MTEQLIYLNDRFVNKKDALVSVYDHGFLYGDGVFEGIRAYEGNVFRLDEHIDRLYDSAKSIMLSVPFTKEELSELTVETLKRNQLNDAYIRIVVSRGVGNLGLDPSSCRRPQVIIIAEQLSLFPKALYETGIEIVTVATRRNRSDVLSPKVKSLNYLNNILVRIEANLAGVSEALMLNDQGYVAEGSADNVFIIKNGEILTPPGYVGALEGITRNAVMEIASGLGFPVREQVFTRHDVYVADEMFLTGTAAEVISVVKVDGRTIGDGTPGELTKKLLKEFRKTVTTDGTKVYPAHDNTLPQVEVTGFAQ</sequence>
<gene>
    <name evidence="17 18" type="primary">ilvE</name>
    <name evidence="18" type="ORF">ACFO0S_02035</name>
</gene>
<dbReference type="RefSeq" id="WP_378139644.1">
    <property type="nucleotide sequence ID" value="NZ_JBHSEF010000009.1"/>
</dbReference>
<comment type="caution">
    <text evidence="18">The sequence shown here is derived from an EMBL/GenBank/DDBJ whole genome shotgun (WGS) entry which is preliminary data.</text>
</comment>
<evidence type="ECO:0000256" key="11">
    <source>
        <dbReference type="ARBA" id="ARBA00023304"/>
    </source>
</evidence>
<evidence type="ECO:0000256" key="4">
    <source>
        <dbReference type="ARBA" id="ARBA00004931"/>
    </source>
</evidence>
<evidence type="ECO:0000256" key="8">
    <source>
        <dbReference type="ARBA" id="ARBA00022605"/>
    </source>
</evidence>
<comment type="function">
    <text evidence="2 17">Acts on leucine, isoleucine and valine.</text>
</comment>
<comment type="catalytic activity">
    <reaction evidence="13 17">
        <text>L-isoleucine + 2-oxoglutarate = (S)-3-methyl-2-oxopentanoate + L-glutamate</text>
        <dbReference type="Rhea" id="RHEA:24801"/>
        <dbReference type="ChEBI" id="CHEBI:16810"/>
        <dbReference type="ChEBI" id="CHEBI:29985"/>
        <dbReference type="ChEBI" id="CHEBI:35146"/>
        <dbReference type="ChEBI" id="CHEBI:58045"/>
        <dbReference type="EC" id="2.6.1.42"/>
    </reaction>
</comment>
<dbReference type="SUPFAM" id="SSF56752">
    <property type="entry name" value="D-aminoacid aminotransferase-like PLP-dependent enzymes"/>
    <property type="match status" value="1"/>
</dbReference>
<keyword evidence="11 17" id="KW-0100">Branched-chain amino acid biosynthesis</keyword>
<dbReference type="InterPro" id="IPR001544">
    <property type="entry name" value="Aminotrans_IV"/>
</dbReference>